<protein>
    <recommendedName>
        <fullName evidence="3">Transposase</fullName>
    </recommendedName>
</protein>
<dbReference type="AlphaFoldDB" id="A0A9X1MK64"/>
<organism evidence="1 2">
    <name type="scientific">Blastopirellula sediminis</name>
    <dbReference type="NCBI Taxonomy" id="2894196"/>
    <lineage>
        <taxon>Bacteria</taxon>
        <taxon>Pseudomonadati</taxon>
        <taxon>Planctomycetota</taxon>
        <taxon>Planctomycetia</taxon>
        <taxon>Pirellulales</taxon>
        <taxon>Pirellulaceae</taxon>
        <taxon>Blastopirellula</taxon>
    </lineage>
</organism>
<name>A0A9X1MK64_9BACT</name>
<comment type="caution">
    <text evidence="1">The sequence shown here is derived from an EMBL/GenBank/DDBJ whole genome shotgun (WGS) entry which is preliminary data.</text>
</comment>
<sequence length="61" mass="7206">MPEVCRHRPDRRRNIVKRLIGWLKEIHHIPTRFEKIVADFLGAGPALLALIQQYLKPTTYQ</sequence>
<keyword evidence="2" id="KW-1185">Reference proteome</keyword>
<reference evidence="1" key="1">
    <citation type="submission" date="2021-11" db="EMBL/GenBank/DDBJ databases">
        <title>Genome sequence.</title>
        <authorList>
            <person name="Sun Q."/>
        </authorList>
    </citation>
    <scope>NUCLEOTIDE SEQUENCE</scope>
    <source>
        <strain evidence="1">JC732</strain>
    </source>
</reference>
<dbReference type="EMBL" id="JAJKFT010000002">
    <property type="protein sequence ID" value="MCC9626959.1"/>
    <property type="molecule type" value="Genomic_DNA"/>
</dbReference>
<evidence type="ECO:0000313" key="1">
    <source>
        <dbReference type="EMBL" id="MCC9626959.1"/>
    </source>
</evidence>
<dbReference type="Proteomes" id="UP001139103">
    <property type="component" value="Unassembled WGS sequence"/>
</dbReference>
<evidence type="ECO:0000313" key="2">
    <source>
        <dbReference type="Proteomes" id="UP001139103"/>
    </source>
</evidence>
<proteinExistence type="predicted"/>
<dbReference type="RefSeq" id="WP_230214488.1">
    <property type="nucleotide sequence ID" value="NZ_JAJKFT010000002.1"/>
</dbReference>
<accession>A0A9X1MK64</accession>
<gene>
    <name evidence="1" type="ORF">LOC68_00935</name>
</gene>
<evidence type="ECO:0008006" key="3">
    <source>
        <dbReference type="Google" id="ProtNLM"/>
    </source>
</evidence>